<organism evidence="3 4">
    <name type="scientific">Glarea lozoyensis (strain ATCC 20868 / MF5171)</name>
    <dbReference type="NCBI Taxonomy" id="1116229"/>
    <lineage>
        <taxon>Eukaryota</taxon>
        <taxon>Fungi</taxon>
        <taxon>Dikarya</taxon>
        <taxon>Ascomycota</taxon>
        <taxon>Pezizomycotina</taxon>
        <taxon>Leotiomycetes</taxon>
        <taxon>Helotiales</taxon>
        <taxon>Helotiaceae</taxon>
        <taxon>Glarea</taxon>
    </lineage>
</organism>
<evidence type="ECO:0000256" key="1">
    <source>
        <dbReference type="SAM" id="MobiDB-lite"/>
    </source>
</evidence>
<proteinExistence type="predicted"/>
<dbReference type="RefSeq" id="XP_008086598.1">
    <property type="nucleotide sequence ID" value="XM_008088407.1"/>
</dbReference>
<dbReference type="InterPro" id="IPR036047">
    <property type="entry name" value="F-box-like_dom_sf"/>
</dbReference>
<dbReference type="Proteomes" id="UP000016922">
    <property type="component" value="Unassembled WGS sequence"/>
</dbReference>
<sequence length="430" mass="48099">MGYQNISPSPVIRTQPVSQLKSSAFFGYSNRTPLAIMTLPTNPPSTSYCALPTPPPTPPTVSKPRTFTNFPPTLNSDSKMLSSNLHTLPVELLLTIIAYLPTNSYQSLTRTSHTLRAFFANYASKICNQRILTHFSAEASILKASFTAVDSMVHTWLVPTHEAILRAEENLWDREGSISSLNPRYTDEEALAFQKRMLLSQPGPQFLLFLERRGWEVQTRHSMMEDKLRLVQETSDSGSWDSGLERTKMQLNSFLSWSLERGVVRGFLEELGSFSEAFLHVEQPDAEDTCEKQTQTFQNRLRSKGMALKAKFGKLGRRKSPKQPEGSSLLFGEIPSDSEKTGISTKELEFSGLSEGLLWYHGRTGVSGHAPPAFEATRTQGPLHGNTKDKMRLRRCVRSMVKSVAKTGRKVKNTLSLGWSCGNGRFESLD</sequence>
<dbReference type="EMBL" id="KE145371">
    <property type="protein sequence ID" value="EPE25279.1"/>
    <property type="molecule type" value="Genomic_DNA"/>
</dbReference>
<evidence type="ECO:0000313" key="3">
    <source>
        <dbReference type="EMBL" id="EPE25279.1"/>
    </source>
</evidence>
<dbReference type="PROSITE" id="PS50181">
    <property type="entry name" value="FBOX"/>
    <property type="match status" value="1"/>
</dbReference>
<dbReference type="InterPro" id="IPR001810">
    <property type="entry name" value="F-box_dom"/>
</dbReference>
<dbReference type="SUPFAM" id="SSF81383">
    <property type="entry name" value="F-box domain"/>
    <property type="match status" value="1"/>
</dbReference>
<reference evidence="3 4" key="1">
    <citation type="journal article" date="2013" name="BMC Genomics">
        <title>Genomics-driven discovery of the pneumocandin biosynthetic gene cluster in the fungus Glarea lozoyensis.</title>
        <authorList>
            <person name="Chen L."/>
            <person name="Yue Q."/>
            <person name="Zhang X."/>
            <person name="Xiang M."/>
            <person name="Wang C."/>
            <person name="Li S."/>
            <person name="Che Y."/>
            <person name="Ortiz-Lopez F.J."/>
            <person name="Bills G.F."/>
            <person name="Liu X."/>
            <person name="An Z."/>
        </authorList>
    </citation>
    <scope>NUCLEOTIDE SEQUENCE [LARGE SCALE GENOMIC DNA]</scope>
    <source>
        <strain evidence="4">ATCC 20868 / MF5171</strain>
    </source>
</reference>
<gene>
    <name evidence="3" type="ORF">GLAREA_01191</name>
</gene>
<evidence type="ECO:0000259" key="2">
    <source>
        <dbReference type="PROSITE" id="PS50181"/>
    </source>
</evidence>
<dbReference type="AlphaFoldDB" id="S3CJ96"/>
<feature type="domain" description="F-box" evidence="2">
    <location>
        <begin position="82"/>
        <end position="135"/>
    </location>
</feature>
<feature type="region of interest" description="Disordered" evidence="1">
    <location>
        <begin position="314"/>
        <end position="340"/>
    </location>
</feature>
<dbReference type="OMA" id="HASAICN"/>
<name>S3CJ96_GLAL2</name>
<dbReference type="CDD" id="cd09917">
    <property type="entry name" value="F-box_SF"/>
    <property type="match status" value="1"/>
</dbReference>
<keyword evidence="4" id="KW-1185">Reference proteome</keyword>
<dbReference type="GeneID" id="19460249"/>
<dbReference type="KEGG" id="glz:GLAREA_01191"/>
<evidence type="ECO:0000313" key="4">
    <source>
        <dbReference type="Proteomes" id="UP000016922"/>
    </source>
</evidence>
<accession>S3CJ96</accession>
<dbReference type="HOGENOM" id="CLU_637861_0_0_1"/>
<protein>
    <recommendedName>
        <fullName evidence="2">F-box domain-containing protein</fullName>
    </recommendedName>
</protein>
<dbReference type="OrthoDB" id="3516938at2759"/>